<gene>
    <name evidence="1" type="ORF">DES36_11247</name>
</gene>
<evidence type="ECO:0000313" key="1">
    <source>
        <dbReference type="EMBL" id="RBP62074.1"/>
    </source>
</evidence>
<reference evidence="1 2" key="1">
    <citation type="submission" date="2018-06" db="EMBL/GenBank/DDBJ databases">
        <title>Genomic Encyclopedia of Type Strains, Phase IV (KMG-IV): sequencing the most valuable type-strain genomes for metagenomic binning, comparative biology and taxonomic classification.</title>
        <authorList>
            <person name="Goeker M."/>
        </authorList>
    </citation>
    <scope>NUCLEOTIDE SEQUENCE [LARGE SCALE GENOMIC DNA]</scope>
    <source>
        <strain evidence="1 2">DSM 22112</strain>
    </source>
</reference>
<dbReference type="EMBL" id="QNRX01000012">
    <property type="protein sequence ID" value="RBP62074.1"/>
    <property type="molecule type" value="Genomic_DNA"/>
</dbReference>
<comment type="caution">
    <text evidence="1">The sequence shown here is derived from an EMBL/GenBank/DDBJ whole genome shotgun (WGS) entry which is preliminary data.</text>
</comment>
<name>A0A366I2Y9_9FIRM</name>
<evidence type="ECO:0000313" key="2">
    <source>
        <dbReference type="Proteomes" id="UP000253490"/>
    </source>
</evidence>
<protein>
    <submittedName>
        <fullName evidence="1">Uncharacterized protein</fullName>
    </submittedName>
</protein>
<accession>A0A366I2Y9</accession>
<sequence length="58" mass="6675">MCYDGALVMPSKFVVINKEEMMCLNGGKVTTNTYRYSSREGITQYAEYNYCNMCTTHI</sequence>
<proteinExistence type="predicted"/>
<dbReference type="Proteomes" id="UP000253490">
    <property type="component" value="Unassembled WGS sequence"/>
</dbReference>
<organism evidence="1 2">
    <name type="scientific">Alkalibaculum bacchi</name>
    <dbReference type="NCBI Taxonomy" id="645887"/>
    <lineage>
        <taxon>Bacteria</taxon>
        <taxon>Bacillati</taxon>
        <taxon>Bacillota</taxon>
        <taxon>Clostridia</taxon>
        <taxon>Eubacteriales</taxon>
        <taxon>Eubacteriaceae</taxon>
        <taxon>Alkalibaculum</taxon>
    </lineage>
</organism>
<keyword evidence="2" id="KW-1185">Reference proteome</keyword>
<dbReference type="AlphaFoldDB" id="A0A366I2Y9"/>